<evidence type="ECO:0000313" key="1">
    <source>
        <dbReference type="EMBL" id="CAG8669385.1"/>
    </source>
</evidence>
<proteinExistence type="predicted"/>
<organism evidence="1 2">
    <name type="scientific">Funneliformis mosseae</name>
    <name type="common">Endomycorrhizal fungus</name>
    <name type="synonym">Glomus mosseae</name>
    <dbReference type="NCBI Taxonomy" id="27381"/>
    <lineage>
        <taxon>Eukaryota</taxon>
        <taxon>Fungi</taxon>
        <taxon>Fungi incertae sedis</taxon>
        <taxon>Mucoromycota</taxon>
        <taxon>Glomeromycotina</taxon>
        <taxon>Glomeromycetes</taxon>
        <taxon>Glomerales</taxon>
        <taxon>Glomeraceae</taxon>
        <taxon>Funneliformis</taxon>
    </lineage>
</organism>
<evidence type="ECO:0000313" key="2">
    <source>
        <dbReference type="Proteomes" id="UP000789375"/>
    </source>
</evidence>
<gene>
    <name evidence="1" type="ORF">FMOSSE_LOCUS12326</name>
</gene>
<reference evidence="1" key="1">
    <citation type="submission" date="2021-06" db="EMBL/GenBank/DDBJ databases">
        <authorList>
            <person name="Kallberg Y."/>
            <person name="Tangrot J."/>
            <person name="Rosling A."/>
        </authorList>
    </citation>
    <scope>NUCLEOTIDE SEQUENCE</scope>
    <source>
        <strain evidence="1">87-6 pot B 2015</strain>
    </source>
</reference>
<dbReference type="EMBL" id="CAJVPP010005751">
    <property type="protein sequence ID" value="CAG8669385.1"/>
    <property type="molecule type" value="Genomic_DNA"/>
</dbReference>
<accession>A0A9N9HF90</accession>
<keyword evidence="2" id="KW-1185">Reference proteome</keyword>
<protein>
    <submittedName>
        <fullName evidence="1">11515_t:CDS:1</fullName>
    </submittedName>
</protein>
<dbReference type="AlphaFoldDB" id="A0A9N9HF90"/>
<dbReference type="Proteomes" id="UP000789375">
    <property type="component" value="Unassembled WGS sequence"/>
</dbReference>
<name>A0A9N9HF90_FUNMO</name>
<sequence>MIYYDGAYLVDEIVSFTIPDTPTQLCLLKDIVTGLLSFRARVEHTYTQITNLLKSATSRRRPRRMKTDIDVSPGTSKTLKKKKIVLLVIENILVVFSTTEIFSKELEPIFIS</sequence>
<comment type="caution">
    <text evidence="1">The sequence shown here is derived from an EMBL/GenBank/DDBJ whole genome shotgun (WGS) entry which is preliminary data.</text>
</comment>